<dbReference type="EMBL" id="NVUK01000040">
    <property type="protein sequence ID" value="PCI75786.1"/>
    <property type="molecule type" value="Genomic_DNA"/>
</dbReference>
<sequence>MKKRVIVVGLAMLLSSTSIFAACCGPCAKNVIHYADFHRPDKQEQILAIINKGFVEQGFVFICGVPIEEEELSKAFLESKKFFQKPESEKRKFIGSKWNYQTGYCPLRIERAKDHFLSDQKESFMLSLHPSKECPNLTPSKQFLKTLTSIGNKMMVIAIESLELIEQSLGLEKGRFANFLGDSDTTTFRTMCNKAFALDSSEKVWNEVHTDIGFITLNPRPTVEGLFAQDKKGNWKWVDIPKNSLMLKVGDQLQNITNGYFMSAKYMVAASDTTRYQDRYTLSLYCHPSGPTDLTPLPQLVKKTGGVALYPKVTRDELLLERLIDINLAGESSMRNLEESGVVDRLKEKKMASPRVMKKLESYKSRKHTMQLNS</sequence>
<dbReference type="Pfam" id="PF14226">
    <property type="entry name" value="DIOX_N"/>
    <property type="match status" value="1"/>
</dbReference>
<feature type="domain" description="Isopenicillin N synthase-like Fe(2+) 2OG dioxygenase" evidence="2">
    <location>
        <begin position="207"/>
        <end position="288"/>
    </location>
</feature>
<organism evidence="4 5">
    <name type="scientific">Aerophobetes bacterium</name>
    <dbReference type="NCBI Taxonomy" id="2030807"/>
    <lineage>
        <taxon>Bacteria</taxon>
        <taxon>Candidatus Aerophobota</taxon>
    </lineage>
</organism>
<dbReference type="InterPro" id="IPR026992">
    <property type="entry name" value="DIOX_N"/>
</dbReference>
<proteinExistence type="predicted"/>
<evidence type="ECO:0008006" key="6">
    <source>
        <dbReference type="Google" id="ProtNLM"/>
    </source>
</evidence>
<evidence type="ECO:0000313" key="4">
    <source>
        <dbReference type="EMBL" id="PCI75786.1"/>
    </source>
</evidence>
<dbReference type="Proteomes" id="UP000218775">
    <property type="component" value="Unassembled WGS sequence"/>
</dbReference>
<dbReference type="Pfam" id="PF03171">
    <property type="entry name" value="2OG-FeII_Oxy"/>
    <property type="match status" value="1"/>
</dbReference>
<dbReference type="PROSITE" id="PS51257">
    <property type="entry name" value="PROKAR_LIPOPROTEIN"/>
    <property type="match status" value="1"/>
</dbReference>
<comment type="caution">
    <text evidence="4">The sequence shown here is derived from an EMBL/GenBank/DDBJ whole genome shotgun (WGS) entry which is preliminary data.</text>
</comment>
<dbReference type="InterPro" id="IPR044861">
    <property type="entry name" value="IPNS-like_FE2OG_OXY"/>
</dbReference>
<evidence type="ECO:0000259" key="3">
    <source>
        <dbReference type="Pfam" id="PF14226"/>
    </source>
</evidence>
<feature type="domain" description="Non-haem dioxygenase N-terminal" evidence="3">
    <location>
        <begin position="31"/>
        <end position="139"/>
    </location>
</feature>
<dbReference type="InterPro" id="IPR027443">
    <property type="entry name" value="IPNS-like_sf"/>
</dbReference>
<evidence type="ECO:0000259" key="2">
    <source>
        <dbReference type="Pfam" id="PF03171"/>
    </source>
</evidence>
<reference evidence="5" key="1">
    <citation type="submission" date="2017-08" db="EMBL/GenBank/DDBJ databases">
        <title>A dynamic microbial community with high functional redundancy inhabits the cold, oxic subseafloor aquifer.</title>
        <authorList>
            <person name="Tully B.J."/>
            <person name="Wheat C.G."/>
            <person name="Glazer B.T."/>
            <person name="Huber J.A."/>
        </authorList>
    </citation>
    <scope>NUCLEOTIDE SEQUENCE [LARGE SCALE GENOMIC DNA]</scope>
</reference>
<keyword evidence="1" id="KW-0732">Signal</keyword>
<name>A0A2A4WZX0_UNCAE</name>
<dbReference type="SUPFAM" id="SSF51197">
    <property type="entry name" value="Clavaminate synthase-like"/>
    <property type="match status" value="1"/>
</dbReference>
<dbReference type="Gene3D" id="2.60.120.330">
    <property type="entry name" value="B-lactam Antibiotic, Isopenicillin N Synthase, Chain"/>
    <property type="match status" value="1"/>
</dbReference>
<evidence type="ECO:0000256" key="1">
    <source>
        <dbReference type="SAM" id="SignalP"/>
    </source>
</evidence>
<gene>
    <name evidence="4" type="ORF">COB21_05260</name>
</gene>
<dbReference type="PANTHER" id="PTHR47990">
    <property type="entry name" value="2-OXOGLUTARATE (2OG) AND FE(II)-DEPENDENT OXYGENASE SUPERFAMILY PROTEIN-RELATED"/>
    <property type="match status" value="1"/>
</dbReference>
<feature type="signal peptide" evidence="1">
    <location>
        <begin position="1"/>
        <end position="21"/>
    </location>
</feature>
<feature type="chain" id="PRO_5013240977" description="Fe2OG dioxygenase domain-containing protein" evidence="1">
    <location>
        <begin position="22"/>
        <end position="374"/>
    </location>
</feature>
<dbReference type="AlphaFoldDB" id="A0A2A4WZX0"/>
<accession>A0A2A4WZX0</accession>
<evidence type="ECO:0000313" key="5">
    <source>
        <dbReference type="Proteomes" id="UP000218775"/>
    </source>
</evidence>
<dbReference type="InterPro" id="IPR050231">
    <property type="entry name" value="Iron_ascorbate_oxido_reductase"/>
</dbReference>
<protein>
    <recommendedName>
        <fullName evidence="6">Fe2OG dioxygenase domain-containing protein</fullName>
    </recommendedName>
</protein>